<dbReference type="NCBIfam" id="TIGR04131">
    <property type="entry name" value="Bac_Flav_CTERM"/>
    <property type="match status" value="1"/>
</dbReference>
<sequence length="909" mass="99524">MKKIFFFAMLMMSVCLSAQMDYEHWFAPMGNNYRSTYNFQSIYLSTSETTPFEVSVYNAGRLIGKVAISKGSPGKFDIPREYIITEEDRDRMSVISKGLHLIGDKKYFANLRFSVLNHAEIVTSKGLAGLGNKFYIGMPEVSLWSPSGTSNHTVSVIATENGTTVTLSGYDPALVFTNDPAGLPTKTVVLNKDESYIFEINNSNVQNFKKGLIGAKIESDKPISVSNGSFSGRTADTGVDIFMDQAVPVEKTGQESIIMNGNGNLNSPSPSVMEKTLIIATEDNTDVFVNNNMTSTADYQLSKAGDFVFIDSVDYFPLSASDNVYGLHVKTSKNAYVYALLAGSSANEKASGGMNLIPALSCFLPSKIDELSAVDENEVQTSYDGLIISNNVKLNIIAQAGADVYVNNSKTGVLGPYAVLGNSDWELYSVLNVKGNITVESKNNKAITAGIAGGSSNIGFGGYFAGFSSIPSISKVGDCAKGQELVVDDIYDKYEWFYSLDNITYVSYPGNTYYITPGTKFGYYKCEVTKLSCLPAKTTKEFKYLKCTAIGTPKNYTIGACNSIPVITPVFTDSTAAAIDITKTFISQQPDGGNAYVDSGGKIHFDAANTTADHVTFKYYFESIGTFPDSEEITVTVNIVQIKLNNTEITECVDYDGQGYYDLKLAFEPINQDATFTKYTYYKDAALSQVIPTGEISAYHSEPDKIVYVVVTNSYGCDNRSTPAQIVLKTFELPEIKTIDVIDGTSVSINAIGGKKPYRYYIRKGIAIQPLPLLQDYSLSDTLPVTDGKGLYTAFVKSADNSYDCNPVTQVFAVIGISNIITPNDDGKNDTIDMSILSYKMNPKFQVFDREGTKVFEGSSANKFIWTGKDNGSALPTSTYWYLLQWQDFEGADLDVMNGWILLKNRNSY</sequence>
<proteinExistence type="predicted"/>
<dbReference type="InterPro" id="IPR035234">
    <property type="entry name" value="IgGFc-bd_N"/>
</dbReference>
<feature type="signal peptide" evidence="1">
    <location>
        <begin position="1"/>
        <end position="18"/>
    </location>
</feature>
<dbReference type="RefSeq" id="WP_084173982.1">
    <property type="nucleotide sequence ID" value="NZ_FTPU01000039.1"/>
</dbReference>
<evidence type="ECO:0000313" key="3">
    <source>
        <dbReference type="EMBL" id="SIT98064.1"/>
    </source>
</evidence>
<evidence type="ECO:0000256" key="1">
    <source>
        <dbReference type="SAM" id="SignalP"/>
    </source>
</evidence>
<evidence type="ECO:0000313" key="4">
    <source>
        <dbReference type="Proteomes" id="UP000187261"/>
    </source>
</evidence>
<gene>
    <name evidence="3" type="ORF">SAMN05660493_02797</name>
</gene>
<keyword evidence="1" id="KW-0732">Signal</keyword>
<dbReference type="InterPro" id="IPR026341">
    <property type="entry name" value="T9SS_type_B"/>
</dbReference>
<keyword evidence="4" id="KW-1185">Reference proteome</keyword>
<protein>
    <submittedName>
        <fullName evidence="3">Gliding motility-associated C-terminal domain-containing protein</fullName>
    </submittedName>
</protein>
<name>A0A1U7PZM3_9FLAO</name>
<dbReference type="EMBL" id="FTPU01000039">
    <property type="protein sequence ID" value="SIT98064.1"/>
    <property type="molecule type" value="Genomic_DNA"/>
</dbReference>
<dbReference type="Pfam" id="PF17517">
    <property type="entry name" value="IgGFc_binding"/>
    <property type="match status" value="1"/>
</dbReference>
<evidence type="ECO:0000259" key="2">
    <source>
        <dbReference type="Pfam" id="PF17517"/>
    </source>
</evidence>
<organism evidence="3 4">
    <name type="scientific">Epilithonimonas bovis DSM 19482</name>
    <dbReference type="NCBI Taxonomy" id="1121284"/>
    <lineage>
        <taxon>Bacteria</taxon>
        <taxon>Pseudomonadati</taxon>
        <taxon>Bacteroidota</taxon>
        <taxon>Flavobacteriia</taxon>
        <taxon>Flavobacteriales</taxon>
        <taxon>Weeksellaceae</taxon>
        <taxon>Chryseobacterium group</taxon>
        <taxon>Epilithonimonas</taxon>
    </lineage>
</organism>
<dbReference type="OrthoDB" id="9765926at2"/>
<dbReference type="Pfam" id="PF13585">
    <property type="entry name" value="CHU_C"/>
    <property type="match status" value="1"/>
</dbReference>
<reference evidence="4" key="1">
    <citation type="submission" date="2016-10" db="EMBL/GenBank/DDBJ databases">
        <authorList>
            <person name="Varghese N."/>
            <person name="Submissions S."/>
        </authorList>
    </citation>
    <scope>NUCLEOTIDE SEQUENCE [LARGE SCALE GENOMIC DNA]</scope>
    <source>
        <strain evidence="4">DSM 19482</strain>
    </source>
</reference>
<dbReference type="AlphaFoldDB" id="A0A1U7PZM3"/>
<dbReference type="Proteomes" id="UP000187261">
    <property type="component" value="Unassembled WGS sequence"/>
</dbReference>
<accession>A0A1U7PZM3</accession>
<feature type="domain" description="IgGFc-binding protein N-terminal" evidence="2">
    <location>
        <begin position="129"/>
        <end position="444"/>
    </location>
</feature>
<dbReference type="STRING" id="1121284.SAMN05660493_02797"/>
<feature type="chain" id="PRO_5012482456" evidence="1">
    <location>
        <begin position="19"/>
        <end position="909"/>
    </location>
</feature>